<dbReference type="SUPFAM" id="SSF51658">
    <property type="entry name" value="Xylose isomerase-like"/>
    <property type="match status" value="1"/>
</dbReference>
<dbReference type="SUPFAM" id="SSF56176">
    <property type="entry name" value="FAD-binding/transporter-associated domain-like"/>
    <property type="match status" value="1"/>
</dbReference>
<dbReference type="InterPro" id="IPR016166">
    <property type="entry name" value="FAD-bd_PCMH"/>
</dbReference>
<comment type="caution">
    <text evidence="5">The sequence shown here is derived from an EMBL/GenBank/DDBJ whole genome shotgun (WGS) entry which is preliminary data.</text>
</comment>
<dbReference type="Proteomes" id="UP001222325">
    <property type="component" value="Unassembled WGS sequence"/>
</dbReference>
<dbReference type="PANTHER" id="PTHR13878:SF91">
    <property type="entry name" value="FAD BINDING DOMAIN PROTEIN (AFU_ORTHOLOGUE AFUA_6G12070)-RELATED"/>
    <property type="match status" value="1"/>
</dbReference>
<dbReference type="AlphaFoldDB" id="A0AAD6U904"/>
<dbReference type="Pfam" id="PF08031">
    <property type="entry name" value="BBE"/>
    <property type="match status" value="1"/>
</dbReference>
<evidence type="ECO:0000259" key="4">
    <source>
        <dbReference type="PROSITE" id="PS51387"/>
    </source>
</evidence>
<dbReference type="InterPro" id="IPR036318">
    <property type="entry name" value="FAD-bd_PCMH-like_sf"/>
</dbReference>
<keyword evidence="6" id="KW-1185">Reference proteome</keyword>
<evidence type="ECO:0000256" key="2">
    <source>
        <dbReference type="ARBA" id="ARBA00023002"/>
    </source>
</evidence>
<protein>
    <submittedName>
        <fullName evidence="5">FAD-binding domain-containing protein</fullName>
    </submittedName>
</protein>
<evidence type="ECO:0000313" key="6">
    <source>
        <dbReference type="Proteomes" id="UP001222325"/>
    </source>
</evidence>
<dbReference type="Gene3D" id="3.40.462.20">
    <property type="match status" value="1"/>
</dbReference>
<feature type="domain" description="FAD-binding PCMH-type" evidence="4">
    <location>
        <begin position="115"/>
        <end position="297"/>
    </location>
</feature>
<dbReference type="InterPro" id="IPR016169">
    <property type="entry name" value="FAD-bd_PCMH_sub2"/>
</dbReference>
<dbReference type="Pfam" id="PF01565">
    <property type="entry name" value="FAD_binding_4"/>
    <property type="match status" value="1"/>
</dbReference>
<evidence type="ECO:0000313" key="5">
    <source>
        <dbReference type="EMBL" id="KAJ7093986.1"/>
    </source>
</evidence>
<dbReference type="Gene3D" id="3.30.465.10">
    <property type="match status" value="2"/>
</dbReference>
<comment type="similarity">
    <text evidence="1">Belongs to the oxygen-dependent FAD-linked oxidoreductase family.</text>
</comment>
<accession>A0AAD6U904</accession>
<feature type="signal peptide" evidence="3">
    <location>
        <begin position="1"/>
        <end position="17"/>
    </location>
</feature>
<dbReference type="InterPro" id="IPR036237">
    <property type="entry name" value="Xyl_isomerase-like_sf"/>
</dbReference>
<dbReference type="InterPro" id="IPR012951">
    <property type="entry name" value="BBE"/>
</dbReference>
<keyword evidence="2" id="KW-0560">Oxidoreductase</keyword>
<keyword evidence="3" id="KW-0732">Signal</keyword>
<dbReference type="EMBL" id="JARJCN010000015">
    <property type="protein sequence ID" value="KAJ7093986.1"/>
    <property type="molecule type" value="Genomic_DNA"/>
</dbReference>
<dbReference type="GO" id="GO:0016491">
    <property type="term" value="F:oxidoreductase activity"/>
    <property type="evidence" value="ECO:0007669"/>
    <property type="project" value="UniProtKB-KW"/>
</dbReference>
<feature type="chain" id="PRO_5041990609" evidence="3">
    <location>
        <begin position="18"/>
        <end position="561"/>
    </location>
</feature>
<gene>
    <name evidence="5" type="ORF">B0H15DRAFT_776471</name>
</gene>
<proteinExistence type="inferred from homology"/>
<evidence type="ECO:0000256" key="1">
    <source>
        <dbReference type="ARBA" id="ARBA00005466"/>
    </source>
</evidence>
<evidence type="ECO:0000256" key="3">
    <source>
        <dbReference type="SAM" id="SignalP"/>
    </source>
</evidence>
<sequence length="561" mass="61945">MLSNLSVLLLVAQSTLALPSVQDWLAFSDSLEGRLHATVPLSAPCFPIVNGRNSTVDPERCAAVQAGYTQADFRSVRYPAYMFPQWETCQRTEEKCLLDPSDTSNPLAWALPCQQGSVSKFYVAVSSPEDVQKAFKFSAKTGVRLSIKASGHDYKGRSVSKGSLNLWTRKLDSLLYTPNFTPEGGNKVYKNTITFGAGVPFEDLYRFADENNLTIVGGYHQTVTASGGWVMGGGHSILSPVFGLGVDRVLQFKVVTPDGVHRVANSFQNSDLFWALRGGGGSTFGVVMESTFLAEPRMKLQVASMSFTRTSTNYQPFLRLLVDESYKWGTEGWGGHMGATNLINVNPLLTLDQAVESLKHVAEYVRAQNGTVVIEELPSWQAFFTKYVTTAQASVGTENELVGRLIPTDLFTSEEGKTTLTNTMLQMIAQYGVNPYIVVGTPFLFNETVNATSVTPAWRRALWQIGGHVTWNFNSSTSEIRDQLKIASNVTQLMRDITPGSGAYFNEGDLYETDHEVSFWGPNYPALLAIKKKYDPQSLLDCWQCVGWRGAGDVRYDCYLP</sequence>
<name>A0AAD6U904_9AGAR</name>
<dbReference type="PROSITE" id="PS51387">
    <property type="entry name" value="FAD_PCMH"/>
    <property type="match status" value="1"/>
</dbReference>
<dbReference type="GO" id="GO:0071949">
    <property type="term" value="F:FAD binding"/>
    <property type="evidence" value="ECO:0007669"/>
    <property type="project" value="InterPro"/>
</dbReference>
<organism evidence="5 6">
    <name type="scientific">Mycena belliarum</name>
    <dbReference type="NCBI Taxonomy" id="1033014"/>
    <lineage>
        <taxon>Eukaryota</taxon>
        <taxon>Fungi</taxon>
        <taxon>Dikarya</taxon>
        <taxon>Basidiomycota</taxon>
        <taxon>Agaricomycotina</taxon>
        <taxon>Agaricomycetes</taxon>
        <taxon>Agaricomycetidae</taxon>
        <taxon>Agaricales</taxon>
        <taxon>Marasmiineae</taxon>
        <taxon>Mycenaceae</taxon>
        <taxon>Mycena</taxon>
    </lineage>
</organism>
<dbReference type="PANTHER" id="PTHR13878">
    <property type="entry name" value="GULONOLACTONE OXIDASE"/>
    <property type="match status" value="1"/>
</dbReference>
<reference evidence="5" key="1">
    <citation type="submission" date="2023-03" db="EMBL/GenBank/DDBJ databases">
        <title>Massive genome expansion in bonnet fungi (Mycena s.s.) driven by repeated elements and novel gene families across ecological guilds.</title>
        <authorList>
            <consortium name="Lawrence Berkeley National Laboratory"/>
            <person name="Harder C.B."/>
            <person name="Miyauchi S."/>
            <person name="Viragh M."/>
            <person name="Kuo A."/>
            <person name="Thoen E."/>
            <person name="Andreopoulos B."/>
            <person name="Lu D."/>
            <person name="Skrede I."/>
            <person name="Drula E."/>
            <person name="Henrissat B."/>
            <person name="Morin E."/>
            <person name="Kohler A."/>
            <person name="Barry K."/>
            <person name="LaButti K."/>
            <person name="Morin E."/>
            <person name="Salamov A."/>
            <person name="Lipzen A."/>
            <person name="Mereny Z."/>
            <person name="Hegedus B."/>
            <person name="Baldrian P."/>
            <person name="Stursova M."/>
            <person name="Weitz H."/>
            <person name="Taylor A."/>
            <person name="Grigoriev I.V."/>
            <person name="Nagy L.G."/>
            <person name="Martin F."/>
            <person name="Kauserud H."/>
        </authorList>
    </citation>
    <scope>NUCLEOTIDE SEQUENCE</scope>
    <source>
        <strain evidence="5">CBHHK173m</strain>
    </source>
</reference>
<dbReference type="InterPro" id="IPR050432">
    <property type="entry name" value="FAD-linked_Oxidoreductases_BP"/>
</dbReference>
<dbReference type="InterPro" id="IPR006094">
    <property type="entry name" value="Oxid_FAD_bind_N"/>
</dbReference>